<gene>
    <name evidence="1" type="ORF">CKM354_000421000</name>
</gene>
<name>A0A9P3FFJ6_9PEZI</name>
<dbReference type="EMBL" id="BOLY01000002">
    <property type="protein sequence ID" value="GIZ40889.1"/>
    <property type="molecule type" value="Genomic_DNA"/>
</dbReference>
<dbReference type="Proteomes" id="UP000825890">
    <property type="component" value="Unassembled WGS sequence"/>
</dbReference>
<dbReference type="GeneID" id="68289785"/>
<proteinExistence type="predicted"/>
<sequence length="89" mass="9747">MQDSSTDTVIAENENPVRSQAVAISTDHAVMFSVGFPNYDTSHRTPPALLPSQTTKLSKAGFEQICRLGLRSTRGANLTLVDIRKEEDI</sequence>
<dbReference type="OrthoDB" id="10309159at2759"/>
<evidence type="ECO:0000313" key="1">
    <source>
        <dbReference type="EMBL" id="GIZ40889.1"/>
    </source>
</evidence>
<evidence type="ECO:0000313" key="2">
    <source>
        <dbReference type="Proteomes" id="UP000825890"/>
    </source>
</evidence>
<dbReference type="AlphaFoldDB" id="A0A9P3FFJ6"/>
<protein>
    <submittedName>
        <fullName evidence="1">Uncharacterized protein</fullName>
    </submittedName>
</protein>
<keyword evidence="2" id="KW-1185">Reference proteome</keyword>
<comment type="caution">
    <text evidence="1">The sequence shown here is derived from an EMBL/GenBank/DDBJ whole genome shotgun (WGS) entry which is preliminary data.</text>
</comment>
<reference evidence="1 2" key="1">
    <citation type="submission" date="2021-01" db="EMBL/GenBank/DDBJ databases">
        <title>Cercospora kikuchii MAFF 305040 whole genome shotgun sequence.</title>
        <authorList>
            <person name="Kashiwa T."/>
            <person name="Suzuki T."/>
        </authorList>
    </citation>
    <scope>NUCLEOTIDE SEQUENCE [LARGE SCALE GENOMIC DNA]</scope>
    <source>
        <strain evidence="1 2">MAFF 305040</strain>
    </source>
</reference>
<organism evidence="1 2">
    <name type="scientific">Cercospora kikuchii</name>
    <dbReference type="NCBI Taxonomy" id="84275"/>
    <lineage>
        <taxon>Eukaryota</taxon>
        <taxon>Fungi</taxon>
        <taxon>Dikarya</taxon>
        <taxon>Ascomycota</taxon>
        <taxon>Pezizomycotina</taxon>
        <taxon>Dothideomycetes</taxon>
        <taxon>Dothideomycetidae</taxon>
        <taxon>Mycosphaerellales</taxon>
        <taxon>Mycosphaerellaceae</taxon>
        <taxon>Cercospora</taxon>
    </lineage>
</organism>
<dbReference type="RefSeq" id="XP_044655376.1">
    <property type="nucleotide sequence ID" value="XM_044799441.1"/>
</dbReference>
<accession>A0A9P3FFJ6</accession>